<proteinExistence type="predicted"/>
<reference evidence="2" key="1">
    <citation type="submission" date="2014-05" db="EMBL/GenBank/DDBJ databases">
        <title>The transcriptome of the halophilic microalga Tetraselmis sp. GSL018 isolated from the Great Salt Lake, Utah.</title>
        <authorList>
            <person name="Jinkerson R.E."/>
            <person name="D'Adamo S."/>
            <person name="Posewitz M.C."/>
        </authorList>
    </citation>
    <scope>NUCLEOTIDE SEQUENCE</scope>
    <source>
        <strain evidence="2">GSL018</strain>
    </source>
</reference>
<evidence type="ECO:0000256" key="1">
    <source>
        <dbReference type="SAM" id="MobiDB-lite"/>
    </source>
</evidence>
<gene>
    <name evidence="2" type="ORF">TSPGSL018_4858</name>
</gene>
<protein>
    <submittedName>
        <fullName evidence="2">Uncharacterized protein</fullName>
    </submittedName>
</protein>
<dbReference type="PROSITE" id="PS51257">
    <property type="entry name" value="PROKAR_LIPOPROTEIN"/>
    <property type="match status" value="1"/>
</dbReference>
<name>A0A061SCB8_9CHLO</name>
<organism evidence="2">
    <name type="scientific">Tetraselmis sp. GSL018</name>
    <dbReference type="NCBI Taxonomy" id="582737"/>
    <lineage>
        <taxon>Eukaryota</taxon>
        <taxon>Viridiplantae</taxon>
        <taxon>Chlorophyta</taxon>
        <taxon>core chlorophytes</taxon>
        <taxon>Chlorodendrophyceae</taxon>
        <taxon>Chlorodendrales</taxon>
        <taxon>Chlorodendraceae</taxon>
        <taxon>Tetraselmis</taxon>
    </lineage>
</organism>
<feature type="compositionally biased region" description="Basic and acidic residues" evidence="1">
    <location>
        <begin position="47"/>
        <end position="62"/>
    </location>
</feature>
<evidence type="ECO:0000313" key="2">
    <source>
        <dbReference type="EMBL" id="JAC82802.1"/>
    </source>
</evidence>
<sequence length="98" mass="10772">MASRKAVSWMAIEAYPQLLMVAAVGVAGCYQLHRWMSSPNAQSNVDGTRKEGIPEDPGRASLGEKYHNHALRRFAKKYGGDAGIFSSLNKIMSRPVHV</sequence>
<feature type="region of interest" description="Disordered" evidence="1">
    <location>
        <begin position="39"/>
        <end position="62"/>
    </location>
</feature>
<dbReference type="EMBL" id="GBEZ01002232">
    <property type="protein sequence ID" value="JAC82802.1"/>
    <property type="molecule type" value="Transcribed_RNA"/>
</dbReference>
<accession>A0A061SCB8</accession>
<dbReference type="AlphaFoldDB" id="A0A061SCB8"/>